<accession>A0ACB8BPZ5</accession>
<sequence>MALGGNGHKICRRQPLSARLLGSACIDVHKTSRSERGASAGKCAASTKHSLHRVLEANAHEEAAVIPLPLLPDVRVSFFEMQASLKAHRYDGLRKKQSETYANSKAFQYHMVTFSASLFNFLTFLLPFLRV</sequence>
<keyword evidence="2" id="KW-1185">Reference proteome</keyword>
<dbReference type="EMBL" id="MU266363">
    <property type="protein sequence ID" value="KAH7927657.1"/>
    <property type="molecule type" value="Genomic_DNA"/>
</dbReference>
<dbReference type="Proteomes" id="UP000790709">
    <property type="component" value="Unassembled WGS sequence"/>
</dbReference>
<evidence type="ECO:0000313" key="1">
    <source>
        <dbReference type="EMBL" id="KAH7927657.1"/>
    </source>
</evidence>
<organism evidence="1 2">
    <name type="scientific">Leucogyrophana mollusca</name>
    <dbReference type="NCBI Taxonomy" id="85980"/>
    <lineage>
        <taxon>Eukaryota</taxon>
        <taxon>Fungi</taxon>
        <taxon>Dikarya</taxon>
        <taxon>Basidiomycota</taxon>
        <taxon>Agaricomycotina</taxon>
        <taxon>Agaricomycetes</taxon>
        <taxon>Agaricomycetidae</taxon>
        <taxon>Boletales</taxon>
        <taxon>Boletales incertae sedis</taxon>
        <taxon>Leucogyrophana</taxon>
    </lineage>
</organism>
<name>A0ACB8BPZ5_9AGAM</name>
<protein>
    <submittedName>
        <fullName evidence="1">Uncharacterized protein</fullName>
    </submittedName>
</protein>
<reference evidence="1" key="1">
    <citation type="journal article" date="2021" name="New Phytol.">
        <title>Evolutionary innovations through gain and loss of genes in the ectomycorrhizal Boletales.</title>
        <authorList>
            <person name="Wu G."/>
            <person name="Miyauchi S."/>
            <person name="Morin E."/>
            <person name="Kuo A."/>
            <person name="Drula E."/>
            <person name="Varga T."/>
            <person name="Kohler A."/>
            <person name="Feng B."/>
            <person name="Cao Y."/>
            <person name="Lipzen A."/>
            <person name="Daum C."/>
            <person name="Hundley H."/>
            <person name="Pangilinan J."/>
            <person name="Johnson J."/>
            <person name="Barry K."/>
            <person name="LaButti K."/>
            <person name="Ng V."/>
            <person name="Ahrendt S."/>
            <person name="Min B."/>
            <person name="Choi I.G."/>
            <person name="Park H."/>
            <person name="Plett J.M."/>
            <person name="Magnuson J."/>
            <person name="Spatafora J.W."/>
            <person name="Nagy L.G."/>
            <person name="Henrissat B."/>
            <person name="Grigoriev I.V."/>
            <person name="Yang Z.L."/>
            <person name="Xu J."/>
            <person name="Martin F.M."/>
        </authorList>
    </citation>
    <scope>NUCLEOTIDE SEQUENCE</scope>
    <source>
        <strain evidence="1">KUC20120723A-06</strain>
    </source>
</reference>
<proteinExistence type="predicted"/>
<comment type="caution">
    <text evidence="1">The sequence shown here is derived from an EMBL/GenBank/DDBJ whole genome shotgun (WGS) entry which is preliminary data.</text>
</comment>
<gene>
    <name evidence="1" type="ORF">BV22DRAFT_262590</name>
</gene>
<evidence type="ECO:0000313" key="2">
    <source>
        <dbReference type="Proteomes" id="UP000790709"/>
    </source>
</evidence>